<sequence>MIDVLSSAGPNGARPGGTWDWLPEQAATPSESDLARARSEAEGLLADHGVTYGAAAEHEPWRLDPAPVVIDEDEWSRLEAGIAQRAELLDAVLQDLYGPRRLLADSLLPPTAAVAHPGFLRTVDGLRLPGGRELVLTATDLARDDDGTWLALADRTQAPSGAGYAMEGRRVVAQVLEGVYRQTPIQRLGPFFRALRQTLHDVAPPSAPQPRIALLTPGPGSETAFDQAYLASMLGLPLVEGSDLVVRDGRLWVRGLGGTEPVDVLLRRVDAAWCDPLDLRAGSRLGVPGLVRAVRAGNLSVVNPLGSGVLENPAVIAALPRLARTVLDQDLLLPSAPTWWCGEPSSASYVLEHLAELVLVPLSREDHGVLGWTLDATQRDELATRISAEPWRWAGQARVGGGALLDVAGDDGTGPGEQDRSGSGVGVLRTFAVAHRGAYTVMAGGLARVADGPVVSSRTGAVAKDVWVLAGASEPAAEPADAGGEAPVARRTGVGISSRTAENLFWLGRYAERAEDQARDLRVVVDRWDDFHGRPRSAGGRALAVLVGALVDPDAPADAAHAPTLRELALDRSRPESIAASIAGLGNAAAAVRDQLSTDTFGPLARIDRALRAERARQRVPEQGLDLGRFDDARAATAGLRPVLDRTLEGLLAVAGIVAEGLVRDVGWHLLDAGRRLERAQHVVAALRRTLVDPLPRTVEAHVVDSVVLAHDSAITFRRRYPEDAGVTAVLDLLLLDDANPRSLAFQIERLRRDLSGVPMRSRPTDERDRLLAQLGDLVVELDPAAASARDTDGRRVRLAETLDSMHWRLLAVADEIEKVHFARPVTARALDDPWDAGDEEVAP</sequence>
<dbReference type="Proteomes" id="UP000321386">
    <property type="component" value="Unassembled WGS sequence"/>
</dbReference>
<dbReference type="Pfam" id="PF04168">
    <property type="entry name" value="Alpha-E"/>
    <property type="match status" value="1"/>
</dbReference>
<name>A0A510USB0_9CELL</name>
<dbReference type="SUPFAM" id="SSF56059">
    <property type="entry name" value="Glutathione synthetase ATP-binding domain-like"/>
    <property type="match status" value="1"/>
</dbReference>
<protein>
    <submittedName>
        <fullName evidence="4">Uncharacterized protein</fullName>
    </submittedName>
</protein>
<comment type="caution">
    <text evidence="4">The sequence shown here is derived from an EMBL/GenBank/DDBJ whole genome shotgun (WGS) entry which is preliminary data.</text>
</comment>
<proteinExistence type="predicted"/>
<dbReference type="Pfam" id="PF14403">
    <property type="entry name" value="CP_ATPgrasp_2"/>
    <property type="match status" value="1"/>
</dbReference>
<keyword evidence="5" id="KW-1185">Reference proteome</keyword>
<dbReference type="EMBL" id="BJUA01000005">
    <property type="protein sequence ID" value="GEK17547.1"/>
    <property type="molecule type" value="Genomic_DNA"/>
</dbReference>
<dbReference type="Gene3D" id="3.40.50.11290">
    <property type="match status" value="1"/>
</dbReference>
<feature type="region of interest" description="Disordered" evidence="1">
    <location>
        <begin position="1"/>
        <end position="24"/>
    </location>
</feature>
<accession>A0A510USB0</accession>
<feature type="domain" description="DUF403" evidence="2">
    <location>
        <begin position="497"/>
        <end position="822"/>
    </location>
</feature>
<gene>
    <name evidence="4" type="ORF">CPE01_12800</name>
</gene>
<dbReference type="AlphaFoldDB" id="A0A510USB0"/>
<dbReference type="InterPro" id="IPR025841">
    <property type="entry name" value="CP_ATPgrasp_2"/>
</dbReference>
<evidence type="ECO:0000259" key="3">
    <source>
        <dbReference type="Pfam" id="PF14403"/>
    </source>
</evidence>
<dbReference type="InterPro" id="IPR007296">
    <property type="entry name" value="DUF403"/>
</dbReference>
<evidence type="ECO:0000313" key="4">
    <source>
        <dbReference type="EMBL" id="GEK17547.1"/>
    </source>
</evidence>
<dbReference type="RefSeq" id="WP_246783779.1">
    <property type="nucleotide sequence ID" value="NZ_BJUA01000005.1"/>
</dbReference>
<dbReference type="PANTHER" id="PTHR34595">
    <property type="entry name" value="BLR5612 PROTEIN"/>
    <property type="match status" value="1"/>
</dbReference>
<organism evidence="4 5">
    <name type="scientific">Cellulomonas persica</name>
    <dbReference type="NCBI Taxonomy" id="76861"/>
    <lineage>
        <taxon>Bacteria</taxon>
        <taxon>Bacillati</taxon>
        <taxon>Actinomycetota</taxon>
        <taxon>Actinomycetes</taxon>
        <taxon>Micrococcales</taxon>
        <taxon>Cellulomonadaceae</taxon>
        <taxon>Cellulomonas</taxon>
    </lineage>
</organism>
<evidence type="ECO:0000313" key="5">
    <source>
        <dbReference type="Proteomes" id="UP000321386"/>
    </source>
</evidence>
<feature type="domain" description="Circularly permuted ATP-grasp type 2" evidence="3">
    <location>
        <begin position="67"/>
        <end position="450"/>
    </location>
</feature>
<evidence type="ECO:0000256" key="1">
    <source>
        <dbReference type="SAM" id="MobiDB-lite"/>
    </source>
</evidence>
<evidence type="ECO:0000259" key="2">
    <source>
        <dbReference type="Pfam" id="PF04168"/>
    </source>
</evidence>
<dbReference type="InterPro" id="IPR051680">
    <property type="entry name" value="ATP-dep_Glu-Cys_Ligase-2"/>
</dbReference>
<dbReference type="PANTHER" id="PTHR34595:SF2">
    <property type="entry name" value="BLR2978 PROTEIN"/>
    <property type="match status" value="1"/>
</dbReference>
<dbReference type="Gene3D" id="3.30.1490.270">
    <property type="match status" value="1"/>
</dbReference>
<reference evidence="4 5" key="1">
    <citation type="submission" date="2019-07" db="EMBL/GenBank/DDBJ databases">
        <title>Whole genome shotgun sequence of Cellulomonas persica NBRC 101101.</title>
        <authorList>
            <person name="Hosoyama A."/>
            <person name="Uohara A."/>
            <person name="Ohji S."/>
            <person name="Ichikawa N."/>
        </authorList>
    </citation>
    <scope>NUCLEOTIDE SEQUENCE [LARGE SCALE GENOMIC DNA]</scope>
    <source>
        <strain evidence="4 5">NBRC 101101</strain>
    </source>
</reference>